<accession>A0AAW1UTQ8</accession>
<dbReference type="Proteomes" id="UP001431783">
    <property type="component" value="Unassembled WGS sequence"/>
</dbReference>
<comment type="caution">
    <text evidence="2">The sequence shown here is derived from an EMBL/GenBank/DDBJ whole genome shotgun (WGS) entry which is preliminary data.</text>
</comment>
<evidence type="ECO:0000313" key="2">
    <source>
        <dbReference type="EMBL" id="KAK9885865.1"/>
    </source>
</evidence>
<dbReference type="AlphaFoldDB" id="A0AAW1UTQ8"/>
<reference evidence="2 3" key="1">
    <citation type="submission" date="2023-03" db="EMBL/GenBank/DDBJ databases">
        <title>Genome insight into feeding habits of ladybird beetles.</title>
        <authorList>
            <person name="Li H.-S."/>
            <person name="Huang Y.-H."/>
            <person name="Pang H."/>
        </authorList>
    </citation>
    <scope>NUCLEOTIDE SEQUENCE [LARGE SCALE GENOMIC DNA]</scope>
    <source>
        <strain evidence="2">SYSU_2023b</strain>
        <tissue evidence="2">Whole body</tissue>
    </source>
</reference>
<gene>
    <name evidence="2" type="ORF">WA026_013742</name>
</gene>
<organism evidence="2 3">
    <name type="scientific">Henosepilachna vigintioctopunctata</name>
    <dbReference type="NCBI Taxonomy" id="420089"/>
    <lineage>
        <taxon>Eukaryota</taxon>
        <taxon>Metazoa</taxon>
        <taxon>Ecdysozoa</taxon>
        <taxon>Arthropoda</taxon>
        <taxon>Hexapoda</taxon>
        <taxon>Insecta</taxon>
        <taxon>Pterygota</taxon>
        <taxon>Neoptera</taxon>
        <taxon>Endopterygota</taxon>
        <taxon>Coleoptera</taxon>
        <taxon>Polyphaga</taxon>
        <taxon>Cucujiformia</taxon>
        <taxon>Coccinelloidea</taxon>
        <taxon>Coccinellidae</taxon>
        <taxon>Epilachninae</taxon>
        <taxon>Epilachnini</taxon>
        <taxon>Henosepilachna</taxon>
    </lineage>
</organism>
<name>A0AAW1UTQ8_9CUCU</name>
<keyword evidence="3" id="KW-1185">Reference proteome</keyword>
<dbReference type="EMBL" id="JARQZJ010000097">
    <property type="protein sequence ID" value="KAK9885865.1"/>
    <property type="molecule type" value="Genomic_DNA"/>
</dbReference>
<sequence length="132" mass="15187">MKNTKEQNEENKPREKETKAEIRKSKTICSKDLMKILDTGSNSSCSSVSLTGNSDVCDLLSNRKEEFPPVEINKDQLKERSSVSSQFMGEKSNKTNYIYLYVVQSIEKCTAAYLFKSNVKRQNRKREKSTEM</sequence>
<evidence type="ECO:0000313" key="3">
    <source>
        <dbReference type="Proteomes" id="UP001431783"/>
    </source>
</evidence>
<feature type="region of interest" description="Disordered" evidence="1">
    <location>
        <begin position="1"/>
        <end position="23"/>
    </location>
</feature>
<protein>
    <submittedName>
        <fullName evidence="2">Uncharacterized protein</fullName>
    </submittedName>
</protein>
<proteinExistence type="predicted"/>
<evidence type="ECO:0000256" key="1">
    <source>
        <dbReference type="SAM" id="MobiDB-lite"/>
    </source>
</evidence>